<name>A0A964FH60_9CYAN</name>
<keyword evidence="5" id="KW-1133">Transmembrane helix</keyword>
<dbReference type="SMART" id="SM00271">
    <property type="entry name" value="DnaJ"/>
    <property type="match status" value="1"/>
</dbReference>
<dbReference type="Pfam" id="PF13414">
    <property type="entry name" value="TPR_11"/>
    <property type="match status" value="1"/>
</dbReference>
<evidence type="ECO:0000256" key="4">
    <source>
        <dbReference type="SAM" id="MobiDB-lite"/>
    </source>
</evidence>
<dbReference type="Proteomes" id="UP000729733">
    <property type="component" value="Unassembled WGS sequence"/>
</dbReference>
<gene>
    <name evidence="7" type="ORF">I4641_10030</name>
</gene>
<evidence type="ECO:0000256" key="1">
    <source>
        <dbReference type="ARBA" id="ARBA00022737"/>
    </source>
</evidence>
<evidence type="ECO:0000256" key="5">
    <source>
        <dbReference type="SAM" id="Phobius"/>
    </source>
</evidence>
<reference evidence="7" key="1">
    <citation type="journal article" date="2021" name="Antonie Van Leeuwenhoek">
        <title>Draft genome and description of Waterburya agarophytonicola gen. nov. sp. nov. (Pleurocapsales, Cyanobacteria): a seaweed symbiont.</title>
        <authorList>
            <person name="Bonthond G."/>
            <person name="Shalygin S."/>
            <person name="Bayer T."/>
            <person name="Weinberger F."/>
        </authorList>
    </citation>
    <scope>NUCLEOTIDE SEQUENCE</scope>
    <source>
        <strain evidence="7">KI4</strain>
    </source>
</reference>
<evidence type="ECO:0000259" key="6">
    <source>
        <dbReference type="PROSITE" id="PS50076"/>
    </source>
</evidence>
<evidence type="ECO:0000313" key="7">
    <source>
        <dbReference type="EMBL" id="MCC0177314.1"/>
    </source>
</evidence>
<dbReference type="EMBL" id="JADWDC010000020">
    <property type="protein sequence ID" value="MCC0177314.1"/>
    <property type="molecule type" value="Genomic_DNA"/>
</dbReference>
<feature type="transmembrane region" description="Helical" evidence="5">
    <location>
        <begin position="300"/>
        <end position="320"/>
    </location>
</feature>
<keyword evidence="1" id="KW-0677">Repeat</keyword>
<feature type="domain" description="J" evidence="6">
    <location>
        <begin position="10"/>
        <end position="75"/>
    </location>
</feature>
<dbReference type="Gene3D" id="1.10.287.110">
    <property type="entry name" value="DnaJ domain"/>
    <property type="match status" value="1"/>
</dbReference>
<protein>
    <submittedName>
        <fullName evidence="7">DnaJ domain-containing protein</fullName>
    </submittedName>
</protein>
<feature type="transmembrane region" description="Helical" evidence="5">
    <location>
        <begin position="420"/>
        <end position="443"/>
    </location>
</feature>
<accession>A0A964FH60</accession>
<dbReference type="AlphaFoldDB" id="A0A964FH60"/>
<feature type="transmembrane region" description="Helical" evidence="5">
    <location>
        <begin position="361"/>
        <end position="382"/>
    </location>
</feature>
<dbReference type="InterPro" id="IPR019734">
    <property type="entry name" value="TPR_rpt"/>
</dbReference>
<keyword evidence="5" id="KW-0812">Transmembrane</keyword>
<sequence>MARVENYTDNYYFALGVSPNADIKEIKAAFRRLARQYHPDLNPDDPISAEKFKQISQAYDVLSDSTKRRRYDLRSSFNQKQSKTHHTSRENTSHGFSPKTAQDFYRRGGLRTQNKEYRQAIEDYTQAIKLNPKFIDAYLKRCEMRYKMGDNQGVLDDCYQIFSINPKVAKAHYYQGRARYSLGYTQPAIESYDLAISHDSNYPQAYYYRGIAYKEMLVVSSAIDDFNKAAELFRLQKNYEAYRRSQEIINELTKNNRISGWFDNLVHNLLMTLSLSLFNPGGGLLPAFSRLNSQQSKQVGTIYGLFSSLCFVCTYFMVGLPAIMGIWQLFLIGTIPFVSLVATGSIMRFGLHHRGRFSTDVFIGGVAIVPLALTSLSIGFIPLSEFSFTIPLALLGFAYSALSLNAGYTQILNISESKAALTVALMLGVNSYICLSLISGFIFY</sequence>
<dbReference type="InterPro" id="IPR036869">
    <property type="entry name" value="J_dom_sf"/>
</dbReference>
<dbReference type="InterPro" id="IPR018253">
    <property type="entry name" value="DnaJ_domain_CS"/>
</dbReference>
<dbReference type="InterPro" id="IPR011990">
    <property type="entry name" value="TPR-like_helical_dom_sf"/>
</dbReference>
<keyword evidence="5" id="KW-0472">Membrane</keyword>
<dbReference type="InterPro" id="IPR001623">
    <property type="entry name" value="DnaJ_domain"/>
</dbReference>
<dbReference type="PANTHER" id="PTHR45188:SF2">
    <property type="entry name" value="DNAJ HOMOLOG SUBFAMILY C MEMBER 7"/>
    <property type="match status" value="1"/>
</dbReference>
<dbReference type="PROSITE" id="PS00636">
    <property type="entry name" value="DNAJ_1"/>
    <property type="match status" value="1"/>
</dbReference>
<keyword evidence="2 3" id="KW-0802">TPR repeat</keyword>
<dbReference type="Gene3D" id="1.25.40.10">
    <property type="entry name" value="Tetratricopeptide repeat domain"/>
    <property type="match status" value="2"/>
</dbReference>
<dbReference type="PROSITE" id="PS50005">
    <property type="entry name" value="TPR"/>
    <property type="match status" value="1"/>
</dbReference>
<dbReference type="PANTHER" id="PTHR45188">
    <property type="entry name" value="DNAJ PROTEIN P58IPK HOMOLOG"/>
    <property type="match status" value="1"/>
</dbReference>
<proteinExistence type="predicted"/>
<dbReference type="SMART" id="SM00028">
    <property type="entry name" value="TPR"/>
    <property type="match status" value="4"/>
</dbReference>
<feature type="transmembrane region" description="Helical" evidence="5">
    <location>
        <begin position="388"/>
        <end position="408"/>
    </location>
</feature>
<dbReference type="Pfam" id="PF00226">
    <property type="entry name" value="DnaJ"/>
    <property type="match status" value="1"/>
</dbReference>
<feature type="repeat" description="TPR" evidence="3">
    <location>
        <begin position="101"/>
        <end position="134"/>
    </location>
</feature>
<feature type="region of interest" description="Disordered" evidence="4">
    <location>
        <begin position="73"/>
        <end position="105"/>
    </location>
</feature>
<dbReference type="SUPFAM" id="SSF48452">
    <property type="entry name" value="TPR-like"/>
    <property type="match status" value="1"/>
</dbReference>
<feature type="transmembrane region" description="Helical" evidence="5">
    <location>
        <begin position="326"/>
        <end position="349"/>
    </location>
</feature>
<dbReference type="PRINTS" id="PR00625">
    <property type="entry name" value="JDOMAIN"/>
</dbReference>
<dbReference type="SUPFAM" id="SSF46565">
    <property type="entry name" value="Chaperone J-domain"/>
    <property type="match status" value="1"/>
</dbReference>
<evidence type="ECO:0000313" key="8">
    <source>
        <dbReference type="Proteomes" id="UP000729733"/>
    </source>
</evidence>
<dbReference type="PROSITE" id="PS50076">
    <property type="entry name" value="DNAJ_2"/>
    <property type="match status" value="1"/>
</dbReference>
<dbReference type="CDD" id="cd06257">
    <property type="entry name" value="DnaJ"/>
    <property type="match status" value="1"/>
</dbReference>
<evidence type="ECO:0000256" key="3">
    <source>
        <dbReference type="PROSITE-ProRule" id="PRU00339"/>
    </source>
</evidence>
<comment type="caution">
    <text evidence="7">The sequence shown here is derived from an EMBL/GenBank/DDBJ whole genome shotgun (WGS) entry which is preliminary data.</text>
</comment>
<organism evidence="7 8">
    <name type="scientific">Waterburya agarophytonicola KI4</name>
    <dbReference type="NCBI Taxonomy" id="2874699"/>
    <lineage>
        <taxon>Bacteria</taxon>
        <taxon>Bacillati</taxon>
        <taxon>Cyanobacteriota</taxon>
        <taxon>Cyanophyceae</taxon>
        <taxon>Pleurocapsales</taxon>
        <taxon>Hyellaceae</taxon>
        <taxon>Waterburya</taxon>
        <taxon>Waterburya agarophytonicola</taxon>
    </lineage>
</organism>
<keyword evidence="8" id="KW-1185">Reference proteome</keyword>
<evidence type="ECO:0000256" key="2">
    <source>
        <dbReference type="ARBA" id="ARBA00022803"/>
    </source>
</evidence>